<feature type="domain" description="Translocation and assembly module TamB C-terminal" evidence="6">
    <location>
        <begin position="1052"/>
        <end position="1401"/>
    </location>
</feature>
<evidence type="ECO:0000256" key="4">
    <source>
        <dbReference type="ARBA" id="ARBA00023136"/>
    </source>
</evidence>
<keyword evidence="4 5" id="KW-0472">Membrane</keyword>
<dbReference type="PANTHER" id="PTHR36985">
    <property type="entry name" value="TRANSLOCATION AND ASSEMBLY MODULE SUBUNIT TAMB"/>
    <property type="match status" value="1"/>
</dbReference>
<feature type="transmembrane region" description="Helical" evidence="5">
    <location>
        <begin position="22"/>
        <end position="44"/>
    </location>
</feature>
<protein>
    <recommendedName>
        <fullName evidence="6">Translocation and assembly module TamB C-terminal domain-containing protein</fullName>
    </recommendedName>
</protein>
<evidence type="ECO:0000256" key="3">
    <source>
        <dbReference type="ARBA" id="ARBA00022989"/>
    </source>
</evidence>
<name>A0A160TJN8_9ZZZZ</name>
<evidence type="ECO:0000313" key="7">
    <source>
        <dbReference type="EMBL" id="CUS44713.1"/>
    </source>
</evidence>
<evidence type="ECO:0000259" key="6">
    <source>
        <dbReference type="Pfam" id="PF04357"/>
    </source>
</evidence>
<evidence type="ECO:0000256" key="1">
    <source>
        <dbReference type="ARBA" id="ARBA00004167"/>
    </source>
</evidence>
<sequence>MPETDAETTAPAPRRRFSIGRIAAWLAIAVAGLLALAIIAVFALNTDSGRRFLVGKLSGYETASGLKVELGRLDGSLYGKLTIRDLRISDPKGVFATAPQIDLDWRPFAFIRNHADIRSAAAPIITLARLPELKPVPSDPNAPTLPDIDIDIGRLKVGRLILGAPITGTRRAMTLDAVAHIADGRAQITGNAAALDGGDRLALVLDAVPDQDRLIVDARLNAPAGGIVAGIAGLKQPLAAQIDGRGSWSSWQGKAVAALGGKALAALDLTARNGTFTVRGPLHPGLVLAGPVERLTAPALLVDLTTTLAARRATTRLSLRSNALAVTANGVADLARSRFEGMQVEAGLLTPGSIAPNLNGRDVRASLRLDGPFVRPLVDYKISAAAIGFDKTVVQGLYAEGRSRVDADRIIVPVSARIARVTGLNAAAGGLLTKVTVNGEFAISGDTILSDNLRIRSPQIDATAIVVADLSTGIYRAGLKGRINDYRIDGVGIINATTDMKLVTVASGGFGLKGRFGVTTVKLDNAGVENFLGGRAVIVGNISFDPKGVFRVENLRVAAPSFRLTGGQGSYLPDGRIAFTAQGNSTQYGPIALVVSGTAERPLIRLRASRPNVGVQLSDVEATIRGTGTGYAVVATGRSPYGPFNADVLIRTGGGPLTIDIHRARFAGVDFAGTVRQAPAGPFLGRLTANGSGINGTVTLSAVGAVQRAQVSARANGAHIPGEAKLVIERAIVEATITLYAKAPEIVADVQLAGVRQGGFYLQTARAKVNYQGGHGTAQVVANGESGVSFRVAANAQLSPDLYRVAAQGQVGTVAFHLAQPAMIRNDHGTYVLAPVAIVVPQGQVRVAGRYGKALELQSRFDNFDLAILNAFAAGAGIGGRATGSLDFVQAGSGMPRADLHLDVRGFTRSGAAVVSTPVDISALGTLRPEGGTLGALIKRGGAAIGRAQVRLQPVAEGDWTTALMNAPLGGGIRYNGPADVLWSLTGLANQTLTGQIGIAADFSGRLSSPQLTGLIRANALAYDNETYGTRISAIRLNGRFTNDRLEITEFSGRAGKGSVSAKGSVGFGSDAGFPIDIRATLSNAQLARSDALGATVSGDIAVTNSKANGGLISGTLNLPEVRYEIIRQGAAEVAELQGVRRKGTSRAQAASDAAAAAAGVPSLFKLDLRIHADNRLFVTGMGLESEWNADLRVGGTSATPEVIGNVNLVRGTYNFAGKRFDLDQESVIRFEGGAVTNPLLSMKATATISGTAVTINIAGRAQNPQITFSSSPSLPQDELLSRILFGNSVTELSPMQAIQLAAALNSLRGSGGGLNPLGKLRSASGIDRLRVLGADEATGRGTSVAAGKYISNDIYVEIVTDTRGFTATQIEIALSKALSILSQTGGSNGTAINLRYSKDY</sequence>
<organism evidence="7">
    <name type="scientific">hydrothermal vent metagenome</name>
    <dbReference type="NCBI Taxonomy" id="652676"/>
    <lineage>
        <taxon>unclassified sequences</taxon>
        <taxon>metagenomes</taxon>
        <taxon>ecological metagenomes</taxon>
    </lineage>
</organism>
<dbReference type="GO" id="GO:0005886">
    <property type="term" value="C:plasma membrane"/>
    <property type="evidence" value="ECO:0007669"/>
    <property type="project" value="InterPro"/>
</dbReference>
<comment type="subcellular location">
    <subcellularLocation>
        <location evidence="1">Membrane</location>
        <topology evidence="1">Single-pass membrane protein</topology>
    </subcellularLocation>
</comment>
<accession>A0A160TJN8</accession>
<dbReference type="GO" id="GO:0009306">
    <property type="term" value="P:protein secretion"/>
    <property type="evidence" value="ECO:0007669"/>
    <property type="project" value="InterPro"/>
</dbReference>
<dbReference type="InterPro" id="IPR007452">
    <property type="entry name" value="TamB_C"/>
</dbReference>
<dbReference type="EMBL" id="CZQE01000171">
    <property type="protein sequence ID" value="CUS44713.1"/>
    <property type="molecule type" value="Genomic_DNA"/>
</dbReference>
<dbReference type="PANTHER" id="PTHR36985:SF1">
    <property type="entry name" value="TRANSLOCATION AND ASSEMBLY MODULE SUBUNIT TAMB"/>
    <property type="match status" value="1"/>
</dbReference>
<reference evidence="7" key="1">
    <citation type="submission" date="2015-10" db="EMBL/GenBank/DDBJ databases">
        <authorList>
            <person name="Gilbert D.G."/>
        </authorList>
    </citation>
    <scope>NUCLEOTIDE SEQUENCE</scope>
</reference>
<dbReference type="Pfam" id="PF04357">
    <property type="entry name" value="TamB"/>
    <property type="match status" value="1"/>
</dbReference>
<keyword evidence="2 5" id="KW-0812">Transmembrane</keyword>
<evidence type="ECO:0000256" key="2">
    <source>
        <dbReference type="ARBA" id="ARBA00022692"/>
    </source>
</evidence>
<keyword evidence="3 5" id="KW-1133">Transmembrane helix</keyword>
<evidence type="ECO:0000256" key="5">
    <source>
        <dbReference type="SAM" id="Phobius"/>
    </source>
</evidence>
<gene>
    <name evidence="7" type="ORF">MGWOODY_Smn1096</name>
</gene>
<proteinExistence type="predicted"/>